<evidence type="ECO:0000256" key="1">
    <source>
        <dbReference type="ARBA" id="ARBA00004651"/>
    </source>
</evidence>
<evidence type="ECO:0000256" key="7">
    <source>
        <dbReference type="ARBA" id="ARBA00023136"/>
    </source>
</evidence>
<evidence type="ECO:0000256" key="3">
    <source>
        <dbReference type="ARBA" id="ARBA00022676"/>
    </source>
</evidence>
<evidence type="ECO:0000256" key="2">
    <source>
        <dbReference type="ARBA" id="ARBA00022475"/>
    </source>
</evidence>
<feature type="transmembrane region" description="Helical" evidence="8">
    <location>
        <begin position="106"/>
        <end position="126"/>
    </location>
</feature>
<keyword evidence="5 8" id="KW-0812">Transmembrane</keyword>
<keyword evidence="2" id="KW-1003">Cell membrane</keyword>
<organism evidence="9 10">
    <name type="scientific">Bifidobacterium amazonense</name>
    <dbReference type="NCBI Taxonomy" id="2809027"/>
    <lineage>
        <taxon>Bacteria</taxon>
        <taxon>Bacillati</taxon>
        <taxon>Actinomycetota</taxon>
        <taxon>Actinomycetes</taxon>
        <taxon>Bifidobacteriales</taxon>
        <taxon>Bifidobacteriaceae</taxon>
        <taxon>Bifidobacterium</taxon>
    </lineage>
</organism>
<keyword evidence="3" id="KW-0328">Glycosyltransferase</keyword>
<dbReference type="PANTHER" id="PTHR33908">
    <property type="entry name" value="MANNOSYLTRANSFERASE YKCB-RELATED"/>
    <property type="match status" value="1"/>
</dbReference>
<evidence type="ECO:0000256" key="6">
    <source>
        <dbReference type="ARBA" id="ARBA00022989"/>
    </source>
</evidence>
<dbReference type="InterPro" id="IPR050297">
    <property type="entry name" value="LipidA_mod_glycosyltrf_83"/>
</dbReference>
<accession>A0ABS9VXI8</accession>
<name>A0ABS9VXI8_9BIFI</name>
<feature type="transmembrane region" description="Helical" evidence="8">
    <location>
        <begin position="237"/>
        <end position="257"/>
    </location>
</feature>
<keyword evidence="4" id="KW-0808">Transferase</keyword>
<comment type="subcellular location">
    <subcellularLocation>
        <location evidence="1">Cell membrane</location>
        <topology evidence="1">Multi-pass membrane protein</topology>
    </subcellularLocation>
</comment>
<keyword evidence="10" id="KW-1185">Reference proteome</keyword>
<proteinExistence type="predicted"/>
<reference evidence="9 10" key="2">
    <citation type="journal article" date="2021" name="Syst. Appl. Microbiol.">
        <title>Phylogenetic classification of ten novel species belonging to the genus Bifidobacterium comprising B. phasiani sp. nov., B. pongonis sp. nov., B. saguinibicoloris sp. nov., B. colobi sp. nov., B. simiiventris sp. nov., B. santillanense sp. nov., B. miconis sp. nov., B. amazonense sp. nov., B. pluvialisilvae sp. nov., and B. miconisargentati sp. nov.</title>
        <authorList>
            <person name="Lugli G.A."/>
            <person name="Calvete-Torre I."/>
            <person name="Alessandri G."/>
            <person name="Milani C."/>
            <person name="Turroni F."/>
            <person name="Laiolo P."/>
            <person name="Ossiprandi M.C."/>
            <person name="Margolles A."/>
            <person name="Ruiz L."/>
            <person name="Ventura M."/>
        </authorList>
    </citation>
    <scope>NUCLEOTIDE SEQUENCE [LARGE SCALE GENOMIC DNA]</scope>
    <source>
        <strain evidence="9 10">MA1</strain>
    </source>
</reference>
<evidence type="ECO:0000313" key="10">
    <source>
        <dbReference type="Proteomes" id="UP000710815"/>
    </source>
</evidence>
<feature type="transmembrane region" description="Helical" evidence="8">
    <location>
        <begin position="403"/>
        <end position="422"/>
    </location>
</feature>
<feature type="transmembrane region" description="Helical" evidence="8">
    <location>
        <begin position="434"/>
        <end position="457"/>
    </location>
</feature>
<dbReference type="Proteomes" id="UP000710815">
    <property type="component" value="Unassembled WGS sequence"/>
</dbReference>
<feature type="transmembrane region" description="Helical" evidence="8">
    <location>
        <begin position="78"/>
        <end position="100"/>
    </location>
</feature>
<keyword evidence="7 8" id="KW-0472">Membrane</keyword>
<protein>
    <recommendedName>
        <fullName evidence="11">Glycosyltransferase RgtA/B/C/D-like domain-containing protein</fullName>
    </recommendedName>
</protein>
<comment type="caution">
    <text evidence="9">The sequence shown here is derived from an EMBL/GenBank/DDBJ whole genome shotgun (WGS) entry which is preliminary data.</text>
</comment>
<feature type="transmembrane region" description="Helical" evidence="8">
    <location>
        <begin position="340"/>
        <end position="360"/>
    </location>
</feature>
<feature type="transmembrane region" description="Helical" evidence="8">
    <location>
        <begin position="138"/>
        <end position="157"/>
    </location>
</feature>
<evidence type="ECO:0000256" key="8">
    <source>
        <dbReference type="SAM" id="Phobius"/>
    </source>
</evidence>
<evidence type="ECO:0000256" key="5">
    <source>
        <dbReference type="ARBA" id="ARBA00022692"/>
    </source>
</evidence>
<dbReference type="EMBL" id="JAFEJT020000048">
    <property type="protein sequence ID" value="MCH9276636.1"/>
    <property type="molecule type" value="Genomic_DNA"/>
</dbReference>
<sequence length="459" mass="52068">MRRHAANQKDTRGRIVLAVFIIVYFACLCRLSWHYPLEQGFFPDEKGRISLPMFFYEHGTLPTGYEEAVRMSPWGFSYASYPLMLSSLIGGILMKMAGLVTGNMNVIVMAARMVSIISGTLFAFFVIKISKLLFSSPVCYLFSSMIVLLPQVIFLSLYFNNDIVALMGSSIVLYAWLLAIKKNWNASNAVLLAVGVVIVALSYYNAYSWILTSIVVYFAIWIRDIGSFKGIWGNRNFWRVTVLTVAVALIAILPFFIRTAIINHGDFLGLSTITQMSAQYGEGNFKPANRPTPQHLGMSLWEMLTSDHYLTGGNNWLKYTFFSFVGVFGPMSVFLPRFVYWLYVLFFAVGMFGFCAYRIHLVRNHEYGSTKYMDLVMLVNIVIVVALALWYSYATDYQAQGRYVLPMVLAFAYIVVSGWRYAMDAVLSDERSRFALCGIIVGMMACVVMFAFMVYYVQS</sequence>
<feature type="transmembrane region" description="Helical" evidence="8">
    <location>
        <begin position="372"/>
        <end position="391"/>
    </location>
</feature>
<evidence type="ECO:0000313" key="9">
    <source>
        <dbReference type="EMBL" id="MCH9276636.1"/>
    </source>
</evidence>
<feature type="transmembrane region" description="Helical" evidence="8">
    <location>
        <begin position="163"/>
        <end position="180"/>
    </location>
</feature>
<evidence type="ECO:0008006" key="11">
    <source>
        <dbReference type="Google" id="ProtNLM"/>
    </source>
</evidence>
<feature type="transmembrane region" description="Helical" evidence="8">
    <location>
        <begin position="189"/>
        <end position="222"/>
    </location>
</feature>
<feature type="transmembrane region" description="Helical" evidence="8">
    <location>
        <begin position="15"/>
        <end position="33"/>
    </location>
</feature>
<evidence type="ECO:0000256" key="4">
    <source>
        <dbReference type="ARBA" id="ARBA00022679"/>
    </source>
</evidence>
<reference evidence="9 10" key="1">
    <citation type="journal article" date="2021" name="Environ. Microbiol.">
        <title>Genetic insights into the dark matter of the mammalian gut microbiota through targeted genome reconstruction.</title>
        <authorList>
            <person name="Lugli G.A."/>
            <person name="Alessandri G."/>
            <person name="Milani C."/>
            <person name="Viappiani A."/>
            <person name="Fontana F."/>
            <person name="Tarracchini C."/>
            <person name="Mancabelli L."/>
            <person name="Argentini C."/>
            <person name="Ruiz L."/>
            <person name="Margolles A."/>
            <person name="van Sinderen D."/>
            <person name="Turroni F."/>
            <person name="Ventura M."/>
        </authorList>
    </citation>
    <scope>NUCLEOTIDE SEQUENCE [LARGE SCALE GENOMIC DNA]</scope>
    <source>
        <strain evidence="9 10">MA1</strain>
    </source>
</reference>
<keyword evidence="6 8" id="KW-1133">Transmembrane helix</keyword>
<gene>
    <name evidence="9" type="ORF">JS533_010205</name>
</gene>
<dbReference type="RefSeq" id="WP_241514328.1">
    <property type="nucleotide sequence ID" value="NZ_JAFEJT020000048.1"/>
</dbReference>
<dbReference type="PANTHER" id="PTHR33908:SF11">
    <property type="entry name" value="MEMBRANE PROTEIN"/>
    <property type="match status" value="1"/>
</dbReference>